<dbReference type="EC" id="3.4.19.12" evidence="2"/>
<evidence type="ECO:0000256" key="1">
    <source>
        <dbReference type="ARBA" id="ARBA00000707"/>
    </source>
</evidence>
<dbReference type="SUPFAM" id="SSF54001">
    <property type="entry name" value="Cysteine proteinases"/>
    <property type="match status" value="1"/>
</dbReference>
<keyword evidence="3" id="KW-0645">Protease</keyword>
<dbReference type="PANTHER" id="PTHR38166">
    <property type="entry name" value="C2H2-TYPE DOMAIN-CONTAINING PROTEIN-RELATED"/>
    <property type="match status" value="1"/>
</dbReference>
<name>A0A2J6QU67_HYAVF</name>
<evidence type="ECO:0000313" key="8">
    <source>
        <dbReference type="EMBL" id="PMD29802.1"/>
    </source>
</evidence>
<evidence type="ECO:0000256" key="3">
    <source>
        <dbReference type="ARBA" id="ARBA00022670"/>
    </source>
</evidence>
<evidence type="ECO:0000313" key="9">
    <source>
        <dbReference type="Proteomes" id="UP000235786"/>
    </source>
</evidence>
<dbReference type="Gene3D" id="1.20.1300.20">
    <property type="entry name" value="Peptidase C65 Otubain, subdomain 2"/>
    <property type="match status" value="1"/>
</dbReference>
<dbReference type="AlphaFoldDB" id="A0A2J6QU67"/>
<dbReference type="Pfam" id="PF10275">
    <property type="entry name" value="Peptidase_C65"/>
    <property type="match status" value="1"/>
</dbReference>
<sequence>MCTPLPEWEIPADWQPQPIIFRKASFNQPEYKLAPYSNAFSEPQEWNLEQRSQDSDNDGDMFSLIGSSPADSNKHGQAENEEVETLEAPRLVGKSKNIHDIKSHQSCSEFEDLPHLSVLEHRFTSYRPILACNSSGWYALAFSYFEILLHPLCRVHVDEEIARISSLNNLLKTAGQYEIRLIQHKINETVNLLKDLSNIKAEAPDTASHFLLRRFNHPDVSSAIICHFRLIASSWLAAKSAVYVAYLPEGFDINSHRDRWLDAPQKEIEALGLTLLVDSLLRPLGVGFELVNLDEPEASTRSRYSETLVDLNDNDSSTGLATVHLLRRHNHYDILYTDAYADEEEIPEDTSNALPQETPREARAEFGAYSHKVSFQNSETRFVRDLPAFAPRENNTLMSLADLCLSESRICPVLGINGQGQVLEVHTSMNQRTFEPKSSSLTGLADITAFAENEEREEAIIKARQRRLKETEPKGLYDPSTSATLSASAAGGSSLRLEHTTNAESFQLEHIEPIALDEGVLKIPVGKLLRSQNNSGIDDRSDWGEEGEEEEDEDEEEKDEEEKDEDEDDEDEEEFRDMKSGGCFFEDRSILKSGNLGDRGDLKSFLDRVQAGVVDCLMKDFWGMANQIIKSSVKTHGSPTDSSGRSSETHGSLQQQLQGFTPGKRSREEENDEPSEQDGDRGSKKPKSVFTPLDISEERPQFACPYRKHDPRKYNVNEWAACALTPREGVARVKSHLYLKHRIHQCPRCRDIFETQGELDRHIIAPESCDVRASNSGPVEGITARQEEQLRCRKKLYPGQTQAERWQQVYQLLFPNEIAPDPYFEPVRDLEDNESQFPESLRLEEHLRREVPRIFRNFLDVEVNNGLQSLEEHFKSRLSSLVQAAQDDALKSYRSASQASLEALARPILVESQSSSLEHGSTSFLNTTLENIFGTLHQPTPGEVSTGQPRSSNGAMKHKNTQHHSSFDSGYHTDSWEKEALQHTTVNPSPAAPLAEASTTTRAAQNSMEPPPSGAYDSFNDEVWPFHSGIVALDDPLNFQAYGTWSQQ</sequence>
<keyword evidence="9" id="KW-1185">Reference proteome</keyword>
<dbReference type="Gene3D" id="3.30.200.60">
    <property type="entry name" value="Peptidase C65 Otubain, subdomain 1"/>
    <property type="match status" value="1"/>
</dbReference>
<feature type="region of interest" description="Disordered" evidence="7">
    <location>
        <begin position="633"/>
        <end position="692"/>
    </location>
</feature>
<keyword evidence="4" id="KW-0833">Ubl conjugation pathway</keyword>
<dbReference type="InterPro" id="IPR042468">
    <property type="entry name" value="Peptidase_C65_otubain_sub1"/>
</dbReference>
<feature type="compositionally biased region" description="Polar residues" evidence="7">
    <location>
        <begin position="997"/>
        <end position="1008"/>
    </location>
</feature>
<feature type="region of interest" description="Disordered" evidence="7">
    <location>
        <begin position="531"/>
        <end position="580"/>
    </location>
</feature>
<dbReference type="PANTHER" id="PTHR38166:SF1">
    <property type="entry name" value="C2H2-TYPE DOMAIN-CONTAINING PROTEIN"/>
    <property type="match status" value="1"/>
</dbReference>
<feature type="compositionally biased region" description="Low complexity" evidence="7">
    <location>
        <begin position="480"/>
        <end position="489"/>
    </location>
</feature>
<evidence type="ECO:0000256" key="4">
    <source>
        <dbReference type="ARBA" id="ARBA00022786"/>
    </source>
</evidence>
<dbReference type="GO" id="GO:0006508">
    <property type="term" value="P:proteolysis"/>
    <property type="evidence" value="ECO:0007669"/>
    <property type="project" value="UniProtKB-KW"/>
</dbReference>
<evidence type="ECO:0000256" key="7">
    <source>
        <dbReference type="SAM" id="MobiDB-lite"/>
    </source>
</evidence>
<keyword evidence="5" id="KW-0378">Hydrolase</keyword>
<feature type="region of interest" description="Disordered" evidence="7">
    <location>
        <begin position="934"/>
        <end position="972"/>
    </location>
</feature>
<evidence type="ECO:0000256" key="5">
    <source>
        <dbReference type="ARBA" id="ARBA00022801"/>
    </source>
</evidence>
<dbReference type="Proteomes" id="UP000235786">
    <property type="component" value="Unassembled WGS sequence"/>
</dbReference>
<proteinExistence type="predicted"/>
<dbReference type="CDD" id="cd22749">
    <property type="entry name" value="Otubain_C65"/>
    <property type="match status" value="1"/>
</dbReference>
<feature type="region of interest" description="Disordered" evidence="7">
    <location>
        <begin position="465"/>
        <end position="489"/>
    </location>
</feature>
<feature type="region of interest" description="Disordered" evidence="7">
    <location>
        <begin position="987"/>
        <end position="1016"/>
    </location>
</feature>
<dbReference type="InterPro" id="IPR019400">
    <property type="entry name" value="Peptidase_C65_otubain"/>
</dbReference>
<keyword evidence="6" id="KW-0788">Thiol protease</keyword>
<evidence type="ECO:0000256" key="2">
    <source>
        <dbReference type="ARBA" id="ARBA00012759"/>
    </source>
</evidence>
<dbReference type="STRING" id="1149755.A0A2J6QU67"/>
<feature type="compositionally biased region" description="Acidic residues" evidence="7">
    <location>
        <begin position="544"/>
        <end position="575"/>
    </location>
</feature>
<feature type="compositionally biased region" description="Polar residues" evidence="7">
    <location>
        <begin position="633"/>
        <end position="659"/>
    </location>
</feature>
<dbReference type="OrthoDB" id="18915at2759"/>
<evidence type="ECO:0000256" key="6">
    <source>
        <dbReference type="ARBA" id="ARBA00022807"/>
    </source>
</evidence>
<feature type="region of interest" description="Disordered" evidence="7">
    <location>
        <begin position="43"/>
        <end position="83"/>
    </location>
</feature>
<organism evidence="8 9">
    <name type="scientific">Hyaloscypha variabilis (strain UAMH 11265 / GT02V1 / F)</name>
    <name type="common">Meliniomyces variabilis</name>
    <dbReference type="NCBI Taxonomy" id="1149755"/>
    <lineage>
        <taxon>Eukaryota</taxon>
        <taxon>Fungi</taxon>
        <taxon>Dikarya</taxon>
        <taxon>Ascomycota</taxon>
        <taxon>Pezizomycotina</taxon>
        <taxon>Leotiomycetes</taxon>
        <taxon>Helotiales</taxon>
        <taxon>Hyaloscyphaceae</taxon>
        <taxon>Hyaloscypha</taxon>
        <taxon>Hyaloscypha variabilis</taxon>
    </lineage>
</organism>
<dbReference type="GO" id="GO:0004843">
    <property type="term" value="F:cysteine-type deubiquitinase activity"/>
    <property type="evidence" value="ECO:0007669"/>
    <property type="project" value="UniProtKB-EC"/>
</dbReference>
<reference evidence="8 9" key="1">
    <citation type="submission" date="2016-04" db="EMBL/GenBank/DDBJ databases">
        <title>A degradative enzymes factory behind the ericoid mycorrhizal symbiosis.</title>
        <authorList>
            <consortium name="DOE Joint Genome Institute"/>
            <person name="Martino E."/>
            <person name="Morin E."/>
            <person name="Grelet G."/>
            <person name="Kuo A."/>
            <person name="Kohler A."/>
            <person name="Daghino S."/>
            <person name="Barry K."/>
            <person name="Choi C."/>
            <person name="Cichocki N."/>
            <person name="Clum A."/>
            <person name="Copeland A."/>
            <person name="Hainaut M."/>
            <person name="Haridas S."/>
            <person name="Labutti K."/>
            <person name="Lindquist E."/>
            <person name="Lipzen A."/>
            <person name="Khouja H.-R."/>
            <person name="Murat C."/>
            <person name="Ohm R."/>
            <person name="Olson A."/>
            <person name="Spatafora J."/>
            <person name="Veneault-Fourrey C."/>
            <person name="Henrissat B."/>
            <person name="Grigoriev I."/>
            <person name="Martin F."/>
            <person name="Perotto S."/>
        </authorList>
    </citation>
    <scope>NUCLEOTIDE SEQUENCE [LARGE SCALE GENOMIC DNA]</scope>
    <source>
        <strain evidence="8 9">F</strain>
    </source>
</reference>
<comment type="catalytic activity">
    <reaction evidence="1">
        <text>Thiol-dependent hydrolysis of ester, thioester, amide, peptide and isopeptide bonds formed by the C-terminal Gly of ubiquitin (a 76-residue protein attached to proteins as an intracellular targeting signal).</text>
        <dbReference type="EC" id="3.4.19.12"/>
    </reaction>
</comment>
<feature type="compositionally biased region" description="Polar residues" evidence="7">
    <location>
        <begin position="943"/>
        <end position="954"/>
    </location>
</feature>
<dbReference type="InterPro" id="IPR042467">
    <property type="entry name" value="Peptidase_C65_otubain_sub2"/>
</dbReference>
<protein>
    <recommendedName>
        <fullName evidence="2">ubiquitinyl hydrolase 1</fullName>
        <ecNumber evidence="2">3.4.19.12</ecNumber>
    </recommendedName>
</protein>
<dbReference type="EMBL" id="KZ613971">
    <property type="protein sequence ID" value="PMD29802.1"/>
    <property type="molecule type" value="Genomic_DNA"/>
</dbReference>
<gene>
    <name evidence="8" type="ORF">L207DRAFT_642141</name>
</gene>
<accession>A0A2J6QU67</accession>
<dbReference type="InterPro" id="IPR038765">
    <property type="entry name" value="Papain-like_cys_pep_sf"/>
</dbReference>